<dbReference type="PANTHER" id="PTHR35385:SF2">
    <property type="entry name" value="PROTEIN B, PUTATIVE-RELATED"/>
    <property type="match status" value="1"/>
</dbReference>
<reference evidence="2" key="1">
    <citation type="submission" date="2021-07" db="EMBL/GenBank/DDBJ databases">
        <authorList>
            <person name="Catto M.A."/>
            <person name="Jacobson A."/>
            <person name="Kennedy G."/>
            <person name="Labadie P."/>
            <person name="Hunt B.G."/>
            <person name="Srinivasan R."/>
        </authorList>
    </citation>
    <scope>NUCLEOTIDE SEQUENCE</scope>
    <source>
        <strain evidence="2">PL_HMW_Pooled</strain>
        <tissue evidence="2">Head</tissue>
    </source>
</reference>
<feature type="region of interest" description="Disordered" evidence="1">
    <location>
        <begin position="47"/>
        <end position="82"/>
    </location>
</feature>
<protein>
    <submittedName>
        <fullName evidence="2">Superoxide dismutase [Cu-Zn]</fullName>
    </submittedName>
</protein>
<reference evidence="2" key="2">
    <citation type="journal article" date="2023" name="BMC Genomics">
        <title>Pest status, molecular evolution, and epigenetic factors derived from the genome assembly of Frankliniella fusca, a thysanopteran phytovirus vector.</title>
        <authorList>
            <person name="Catto M.A."/>
            <person name="Labadie P.E."/>
            <person name="Jacobson A.L."/>
            <person name="Kennedy G.G."/>
            <person name="Srinivasan R."/>
            <person name="Hunt B.G."/>
        </authorList>
    </citation>
    <scope>NUCLEOTIDE SEQUENCE</scope>
    <source>
        <strain evidence="2">PL_HMW_Pooled</strain>
    </source>
</reference>
<accession>A0AAE1LQG8</accession>
<comment type="caution">
    <text evidence="2">The sequence shown here is derived from an EMBL/GenBank/DDBJ whole genome shotgun (WGS) entry which is preliminary data.</text>
</comment>
<dbReference type="Proteomes" id="UP001219518">
    <property type="component" value="Unassembled WGS sequence"/>
</dbReference>
<evidence type="ECO:0000313" key="2">
    <source>
        <dbReference type="EMBL" id="KAK3928293.1"/>
    </source>
</evidence>
<name>A0AAE1LQG8_9NEOP</name>
<gene>
    <name evidence="2" type="ORF">KUF71_000563</name>
</gene>
<keyword evidence="3" id="KW-1185">Reference proteome</keyword>
<sequence length="233" mass="26109">MISQTNDVTSTVNADASLIAPSGAATSDSTSNSDIIVLDYSSAHLSPQSMEEKNKAKSKVSDPSSKSVNDKTSSKAADWNISGIDPNAEKQLKSLLPAEFNHAIEAVQPYCKIDSAITAVVRLPMTTQEEALEWLEHFQASSFTDFRSLKTWPQVTKDKVLFKKQFRCHHNTYPNFNKSKKHHAKHVKCPAQVMITIKNMDMNWTRVISFQNQLCPFLLKVFFMFLPAELNAI</sequence>
<dbReference type="EMBL" id="JAHWGI010001324">
    <property type="protein sequence ID" value="KAK3928293.1"/>
    <property type="molecule type" value="Genomic_DNA"/>
</dbReference>
<organism evidence="2 3">
    <name type="scientific">Frankliniella fusca</name>
    <dbReference type="NCBI Taxonomy" id="407009"/>
    <lineage>
        <taxon>Eukaryota</taxon>
        <taxon>Metazoa</taxon>
        <taxon>Ecdysozoa</taxon>
        <taxon>Arthropoda</taxon>
        <taxon>Hexapoda</taxon>
        <taxon>Insecta</taxon>
        <taxon>Pterygota</taxon>
        <taxon>Neoptera</taxon>
        <taxon>Paraneoptera</taxon>
        <taxon>Thysanoptera</taxon>
        <taxon>Terebrantia</taxon>
        <taxon>Thripoidea</taxon>
        <taxon>Thripidae</taxon>
        <taxon>Frankliniella</taxon>
    </lineage>
</organism>
<dbReference type="PANTHER" id="PTHR35385">
    <property type="entry name" value="PROTEIN B, PUTATIVE-RELATED-RELATED"/>
    <property type="match status" value="1"/>
</dbReference>
<evidence type="ECO:0000313" key="3">
    <source>
        <dbReference type="Proteomes" id="UP001219518"/>
    </source>
</evidence>
<evidence type="ECO:0000256" key="1">
    <source>
        <dbReference type="SAM" id="MobiDB-lite"/>
    </source>
</evidence>
<proteinExistence type="predicted"/>
<dbReference type="AlphaFoldDB" id="A0AAE1LQG8"/>